<reference evidence="1 2" key="1">
    <citation type="submission" date="2018-06" db="EMBL/GenBank/DDBJ databases">
        <authorList>
            <consortium name="Pathogen Informatics"/>
            <person name="Doyle S."/>
        </authorList>
    </citation>
    <scope>NUCLEOTIDE SEQUENCE [LARGE SCALE GENOMIC DNA]</scope>
    <source>
        <strain evidence="1 2">NCTC4670</strain>
    </source>
</reference>
<sequence>MRRLLTTMIKCNQDLPKNSLVVDMTLEKAAQLYENQVLTDTQRFRKIRLSESGLTLEVRFLKKQPVQWLSESTNSNQLEEKASKFLAKDDQTIKISQAALAQFLEDTGDQNPIHRKAPYVLPGAFLLEQVSDRLAIDYRRLHLRFYAPAVLDSPIQLMVKGRAIGLFQAGKLVAKGDYDHDGYLYCCRP</sequence>
<protein>
    <submittedName>
        <fullName evidence="1">Uncharacterized protein</fullName>
    </submittedName>
</protein>
<dbReference type="Proteomes" id="UP000254797">
    <property type="component" value="Unassembled WGS sequence"/>
</dbReference>
<evidence type="ECO:0000313" key="1">
    <source>
        <dbReference type="EMBL" id="SUN51040.1"/>
    </source>
</evidence>
<name>A0A380JZ79_STRDY</name>
<dbReference type="AlphaFoldDB" id="A0A380JZ79"/>
<dbReference type="SUPFAM" id="SSF54637">
    <property type="entry name" value="Thioesterase/thiol ester dehydrase-isomerase"/>
    <property type="match status" value="1"/>
</dbReference>
<accession>A0A380JZ79</accession>
<dbReference type="EMBL" id="UHFG01000004">
    <property type="protein sequence ID" value="SUN51040.1"/>
    <property type="molecule type" value="Genomic_DNA"/>
</dbReference>
<dbReference type="InterPro" id="IPR029069">
    <property type="entry name" value="HotDog_dom_sf"/>
</dbReference>
<evidence type="ECO:0000313" key="2">
    <source>
        <dbReference type="Proteomes" id="UP000254797"/>
    </source>
</evidence>
<gene>
    <name evidence="1" type="ORF">NCTC4670_01797</name>
</gene>
<proteinExistence type="predicted"/>
<organism evidence="1 2">
    <name type="scientific">Streptococcus dysgalactiae subsp. dysgalactiae</name>
    <dbReference type="NCBI Taxonomy" id="99822"/>
    <lineage>
        <taxon>Bacteria</taxon>
        <taxon>Bacillati</taxon>
        <taxon>Bacillota</taxon>
        <taxon>Bacilli</taxon>
        <taxon>Lactobacillales</taxon>
        <taxon>Streptococcaceae</taxon>
        <taxon>Streptococcus</taxon>
    </lineage>
</organism>
<dbReference type="RefSeq" id="WP_115246551.1">
    <property type="nucleotide sequence ID" value="NZ_JAIEZZ010000005.1"/>
</dbReference>